<dbReference type="InParanoid" id="K0KS81"/>
<comment type="similarity">
    <text evidence="1">Belongs to the peptidase M20A family.</text>
</comment>
<evidence type="ECO:0000256" key="5">
    <source>
        <dbReference type="ARBA" id="ARBA00022833"/>
    </source>
</evidence>
<keyword evidence="8" id="KW-1133">Transmembrane helix</keyword>
<evidence type="ECO:0000313" key="11">
    <source>
        <dbReference type="Proteomes" id="UP000009328"/>
    </source>
</evidence>
<dbReference type="PANTHER" id="PTHR45962:SF1">
    <property type="entry name" value="N-FATTY-ACYL-AMINO ACID SYNTHASE_HYDROLASE PM20D1"/>
    <property type="match status" value="1"/>
</dbReference>
<dbReference type="Proteomes" id="UP000009328">
    <property type="component" value="Unassembled WGS sequence"/>
</dbReference>
<dbReference type="GO" id="GO:0000328">
    <property type="term" value="C:fungal-type vacuole lumen"/>
    <property type="evidence" value="ECO:0007669"/>
    <property type="project" value="TreeGrafter"/>
</dbReference>
<feature type="binding site" evidence="7">
    <location>
        <position position="163"/>
    </location>
    <ligand>
        <name>Zn(2+)</name>
        <dbReference type="ChEBI" id="CHEBI:29105"/>
        <label>2</label>
    </ligand>
</feature>
<dbReference type="GO" id="GO:0046872">
    <property type="term" value="F:metal ion binding"/>
    <property type="evidence" value="ECO:0007669"/>
    <property type="project" value="UniProtKB-KW"/>
</dbReference>
<dbReference type="PANTHER" id="PTHR45962">
    <property type="entry name" value="N-FATTY-ACYL-AMINO ACID SYNTHASE/HYDROLASE PM20D1"/>
    <property type="match status" value="1"/>
</dbReference>
<dbReference type="InterPro" id="IPR017141">
    <property type="entry name" value="Pept_M20_carboxypep"/>
</dbReference>
<dbReference type="GO" id="GO:0051603">
    <property type="term" value="P:proteolysis involved in protein catabolic process"/>
    <property type="evidence" value="ECO:0007669"/>
    <property type="project" value="TreeGrafter"/>
</dbReference>
<dbReference type="AlphaFoldDB" id="K0KS81"/>
<evidence type="ECO:0000256" key="6">
    <source>
        <dbReference type="PIRSR" id="PIRSR037217-1"/>
    </source>
</evidence>
<keyword evidence="10" id="KW-0121">Carboxypeptidase</keyword>
<feature type="binding site" evidence="7">
    <location>
        <position position="198"/>
    </location>
    <ligand>
        <name>Zn(2+)</name>
        <dbReference type="ChEBI" id="CHEBI:29105"/>
        <label>2</label>
    </ligand>
</feature>
<feature type="binding site" evidence="7">
    <location>
        <position position="539"/>
    </location>
    <ligand>
        <name>Zn(2+)</name>
        <dbReference type="ChEBI" id="CHEBI:29105"/>
        <label>1</label>
    </ligand>
</feature>
<dbReference type="EMBL" id="CAIF01000222">
    <property type="protein sequence ID" value="CCH46021.1"/>
    <property type="molecule type" value="Genomic_DNA"/>
</dbReference>
<evidence type="ECO:0000256" key="4">
    <source>
        <dbReference type="ARBA" id="ARBA00022801"/>
    </source>
</evidence>
<accession>K0KS81</accession>
<dbReference type="InterPro" id="IPR002933">
    <property type="entry name" value="Peptidase_M20"/>
</dbReference>
<evidence type="ECO:0000313" key="10">
    <source>
        <dbReference type="EMBL" id="CCH46021.1"/>
    </source>
</evidence>
<dbReference type="Pfam" id="PF01546">
    <property type="entry name" value="Peptidase_M20"/>
    <property type="match status" value="1"/>
</dbReference>
<feature type="active site" evidence="6">
    <location>
        <position position="165"/>
    </location>
</feature>
<evidence type="ECO:0000256" key="3">
    <source>
        <dbReference type="ARBA" id="ARBA00022723"/>
    </source>
</evidence>
<evidence type="ECO:0000259" key="9">
    <source>
        <dbReference type="Pfam" id="PF07687"/>
    </source>
</evidence>
<dbReference type="SUPFAM" id="SSF55031">
    <property type="entry name" value="Bacterial exopeptidase dimerisation domain"/>
    <property type="match status" value="1"/>
</dbReference>
<organism evidence="10 11">
    <name type="scientific">Wickerhamomyces ciferrii (strain ATCC 14091 / BCRC 22168 / CBS 111 / JCM 3599 / NBRC 0793 / NRRL Y-1031 F-60-10)</name>
    <name type="common">Yeast</name>
    <name type="synonym">Pichia ciferrii</name>
    <dbReference type="NCBI Taxonomy" id="1206466"/>
    <lineage>
        <taxon>Eukaryota</taxon>
        <taxon>Fungi</taxon>
        <taxon>Dikarya</taxon>
        <taxon>Ascomycota</taxon>
        <taxon>Saccharomycotina</taxon>
        <taxon>Saccharomycetes</taxon>
        <taxon>Phaffomycetales</taxon>
        <taxon>Wickerhamomycetaceae</taxon>
        <taxon>Wickerhamomyces</taxon>
    </lineage>
</organism>
<dbReference type="InterPro" id="IPR036264">
    <property type="entry name" value="Bact_exopeptidase_dim_dom"/>
</dbReference>
<keyword evidence="8" id="KW-0812">Transmembrane</keyword>
<keyword evidence="5 7" id="KW-0862">Zinc</keyword>
<keyword evidence="11" id="KW-1185">Reference proteome</keyword>
<evidence type="ECO:0000256" key="1">
    <source>
        <dbReference type="ARBA" id="ARBA00006247"/>
    </source>
</evidence>
<comment type="caution">
    <text evidence="10">The sequence shown here is derived from an EMBL/GenBank/DDBJ whole genome shotgun (WGS) entry which is preliminary data.</text>
</comment>
<dbReference type="GO" id="GO:0004181">
    <property type="term" value="F:metallocarboxypeptidase activity"/>
    <property type="evidence" value="ECO:0007669"/>
    <property type="project" value="UniProtKB-EC"/>
</dbReference>
<proteinExistence type="inferred from homology"/>
<name>K0KS81_WICCF</name>
<feature type="binding site" evidence="7">
    <location>
        <position position="198"/>
    </location>
    <ligand>
        <name>Zn(2+)</name>
        <dbReference type="ChEBI" id="CHEBI:29105"/>
        <label>1</label>
    </ligand>
</feature>
<dbReference type="HOGENOM" id="CLU_021802_11_0_1"/>
<dbReference type="Gene3D" id="3.30.70.360">
    <property type="match status" value="1"/>
</dbReference>
<dbReference type="Pfam" id="PF07687">
    <property type="entry name" value="M20_dimer"/>
    <property type="match status" value="1"/>
</dbReference>
<dbReference type="CDD" id="cd05674">
    <property type="entry name" value="M20_yscS"/>
    <property type="match status" value="1"/>
</dbReference>
<evidence type="ECO:0000256" key="2">
    <source>
        <dbReference type="ARBA" id="ARBA00022670"/>
    </source>
</evidence>
<feature type="binding site" evidence="7">
    <location>
        <position position="261"/>
    </location>
    <ligand>
        <name>Zn(2+)</name>
        <dbReference type="ChEBI" id="CHEBI:29105"/>
        <label>2</label>
    </ligand>
</feature>
<dbReference type="PROSITE" id="PS00758">
    <property type="entry name" value="ARGE_DAPE_CPG2_1"/>
    <property type="match status" value="1"/>
</dbReference>
<dbReference type="Gene3D" id="3.40.630.10">
    <property type="entry name" value="Zn peptidases"/>
    <property type="match status" value="1"/>
</dbReference>
<keyword evidence="3 7" id="KW-0479">Metal-binding</keyword>
<keyword evidence="8" id="KW-0472">Membrane</keyword>
<dbReference type="STRING" id="1206466.K0KS81"/>
<dbReference type="InterPro" id="IPR011650">
    <property type="entry name" value="Peptidase_M20_dimer"/>
</dbReference>
<dbReference type="SUPFAM" id="SSF53187">
    <property type="entry name" value="Zn-dependent exopeptidases"/>
    <property type="match status" value="1"/>
</dbReference>
<feature type="binding site" evidence="7">
    <location>
        <position position="233"/>
    </location>
    <ligand>
        <name>Zn(2+)</name>
        <dbReference type="ChEBI" id="CHEBI:29105"/>
        <label>1</label>
    </ligand>
</feature>
<evidence type="ECO:0000256" key="8">
    <source>
        <dbReference type="SAM" id="Phobius"/>
    </source>
</evidence>
<feature type="transmembrane region" description="Helical" evidence="8">
    <location>
        <begin position="21"/>
        <end position="41"/>
    </location>
</feature>
<protein>
    <submittedName>
        <fullName evidence="10">Carboxypeptidase S</fullName>
        <ecNumber evidence="10">3.4.17.4</ecNumber>
    </submittedName>
</protein>
<dbReference type="PIRSF" id="PIRSF037217">
    <property type="entry name" value="Carboxypeptidase_S"/>
    <property type="match status" value="1"/>
</dbReference>
<gene>
    <name evidence="10" type="ORF">BN7_5608</name>
</gene>
<keyword evidence="4 10" id="KW-0378">Hydrolase</keyword>
<keyword evidence="2" id="KW-0645">Protease</keyword>
<feature type="active site" description="Proton acceptor" evidence="6">
    <location>
        <position position="232"/>
    </location>
</feature>
<dbReference type="EC" id="3.4.17.4" evidence="10"/>
<dbReference type="FunFam" id="3.40.630.10:FF:000027">
    <property type="entry name" value="N-fatty-acyl-amino acid synthase/hydrolase PM20D1"/>
    <property type="match status" value="1"/>
</dbReference>
<dbReference type="eggNOG" id="KOG2275">
    <property type="taxonomic scope" value="Eukaryota"/>
</dbReference>
<feature type="domain" description="Peptidase M20 dimerisation" evidence="9">
    <location>
        <begin position="280"/>
        <end position="434"/>
    </location>
</feature>
<dbReference type="InterPro" id="IPR001261">
    <property type="entry name" value="ArgE/DapE_CS"/>
</dbReference>
<dbReference type="InterPro" id="IPR047177">
    <property type="entry name" value="Pept_M20A"/>
</dbReference>
<evidence type="ECO:0000256" key="7">
    <source>
        <dbReference type="PIRSR" id="PIRSR037217-2"/>
    </source>
</evidence>
<reference evidence="10 11" key="1">
    <citation type="journal article" date="2012" name="Eukaryot. Cell">
        <title>Draft genome sequence of Wickerhamomyces ciferrii NRRL Y-1031 F-60-10.</title>
        <authorList>
            <person name="Schneider J."/>
            <person name="Andrea H."/>
            <person name="Blom J."/>
            <person name="Jaenicke S."/>
            <person name="Ruckert C."/>
            <person name="Schorsch C."/>
            <person name="Szczepanowski R."/>
            <person name="Farwick M."/>
            <person name="Goesmann A."/>
            <person name="Puhler A."/>
            <person name="Schaffer S."/>
            <person name="Tauch A."/>
            <person name="Kohler T."/>
            <person name="Brinkrolf K."/>
        </authorList>
    </citation>
    <scope>NUCLEOTIDE SEQUENCE [LARGE SCALE GENOMIC DNA]</scope>
    <source>
        <strain evidence="11">ATCC 14091 / BCRC 22168 / CBS 111 / JCM 3599 / NBRC 0793 / NRRL Y-1031 F-60-10</strain>
    </source>
</reference>
<sequence length="570" mass="63688">MSIQLGEQNKPPVSLKKRLGAAIISIIVLALISTQVYTQLLNPESIEELSRGVCEQGKVLRPSSYLKDKTHLEYIVKDKAFREESIKKVIGAVRIPTVTYDYYEDPLVNPQQWNNFTRFHAFLEAQFPTVYQNLKVSRLNGFGLVFEWEGSNSKLKPILLAAHQDVVPVEQETISKWKYPPFEGVSDGKYIWGRGSSDTKTLLISTLQSVERLIHDGFNPRRTIVLGYGFDEEIGGKWGAFKINEYLINKYGKDSFFSLIDEGGNGVSFIDDVAFGVPAIAEKGPMNVNIALTTPGGHSSVPPDHTNIGILSQLVNEIESTPFDPSLSGNNPFLNFIQCVAKYTDEYDKDLKKNILKAAYDKVANSKVIKFLHGIKKFRYSIQTSQAIDIVHGGVKANALPEYSTLVINHRISVDSSIDEAINKIIGNVVKVAKKFDLGVYQNEVEVLPKTENGYFELKYLGLAPSPVSPLDTKSWEVLSGSIRHILDDYVFPNASAPSVVAGGLDNANTDTSKYWDLTKNIYRFKFNTLSNIEDVGTHSVNEHILIDDHIHLIAFNYEFILNADEADDE</sequence>